<dbReference type="EMBL" id="FOLM01000022">
    <property type="protein sequence ID" value="SFD64591.1"/>
    <property type="molecule type" value="Genomic_DNA"/>
</dbReference>
<dbReference type="GO" id="GO:0006310">
    <property type="term" value="P:DNA recombination"/>
    <property type="evidence" value="ECO:0007669"/>
    <property type="project" value="UniProtKB-KW"/>
</dbReference>
<evidence type="ECO:0000256" key="2">
    <source>
        <dbReference type="ARBA" id="ARBA00022908"/>
    </source>
</evidence>
<dbReference type="SUPFAM" id="SSF56349">
    <property type="entry name" value="DNA breaking-rejoining enzymes"/>
    <property type="match status" value="1"/>
</dbReference>
<dbReference type="InterPro" id="IPR050090">
    <property type="entry name" value="Tyrosine_recombinase_XerCD"/>
</dbReference>
<evidence type="ECO:0000256" key="4">
    <source>
        <dbReference type="ARBA" id="ARBA00023172"/>
    </source>
</evidence>
<dbReference type="Gene3D" id="1.10.150.130">
    <property type="match status" value="1"/>
</dbReference>
<dbReference type="PANTHER" id="PTHR30349:SF64">
    <property type="entry name" value="PROPHAGE INTEGRASE INTD-RELATED"/>
    <property type="match status" value="1"/>
</dbReference>
<evidence type="ECO:0000256" key="3">
    <source>
        <dbReference type="ARBA" id="ARBA00023125"/>
    </source>
</evidence>
<evidence type="ECO:0000313" key="6">
    <source>
        <dbReference type="EMBL" id="SFD64591.1"/>
    </source>
</evidence>
<dbReference type="GO" id="GO:0015074">
    <property type="term" value="P:DNA integration"/>
    <property type="evidence" value="ECO:0007669"/>
    <property type="project" value="UniProtKB-KW"/>
</dbReference>
<keyword evidence="4" id="KW-0233">DNA recombination</keyword>
<reference evidence="6 7" key="1">
    <citation type="submission" date="2016-10" db="EMBL/GenBank/DDBJ databases">
        <authorList>
            <person name="de Groot N.N."/>
        </authorList>
    </citation>
    <scope>NUCLEOTIDE SEQUENCE [LARGE SCALE GENOMIC DNA]</scope>
    <source>
        <strain evidence="6 7">CGMCC 4.5739</strain>
    </source>
</reference>
<proteinExistence type="inferred from homology"/>
<keyword evidence="2" id="KW-0229">DNA integration</keyword>
<name>A0A1I1U142_9ACTN</name>
<keyword evidence="3" id="KW-0238">DNA-binding</keyword>
<feature type="domain" description="Tyr recombinase" evidence="5">
    <location>
        <begin position="192"/>
        <end position="381"/>
    </location>
</feature>
<comment type="similarity">
    <text evidence="1">Belongs to the 'phage' integrase family.</text>
</comment>
<keyword evidence="7" id="KW-1185">Reference proteome</keyword>
<dbReference type="GO" id="GO:0003677">
    <property type="term" value="F:DNA binding"/>
    <property type="evidence" value="ECO:0007669"/>
    <property type="project" value="UniProtKB-KW"/>
</dbReference>
<dbReference type="Pfam" id="PF00589">
    <property type="entry name" value="Phage_integrase"/>
    <property type="match status" value="1"/>
</dbReference>
<evidence type="ECO:0000256" key="1">
    <source>
        <dbReference type="ARBA" id="ARBA00008857"/>
    </source>
</evidence>
<dbReference type="STRING" id="910347.SAMN05421773_12237"/>
<dbReference type="AlphaFoldDB" id="A0A1I1U142"/>
<gene>
    <name evidence="6" type="ORF">SAMN05421773_12237</name>
</gene>
<organism evidence="6 7">
    <name type="scientific">Streptomyces aidingensis</name>
    <dbReference type="NCBI Taxonomy" id="910347"/>
    <lineage>
        <taxon>Bacteria</taxon>
        <taxon>Bacillati</taxon>
        <taxon>Actinomycetota</taxon>
        <taxon>Actinomycetes</taxon>
        <taxon>Kitasatosporales</taxon>
        <taxon>Streptomycetaceae</taxon>
        <taxon>Streptomyces</taxon>
    </lineage>
</organism>
<dbReference type="InterPro" id="IPR011010">
    <property type="entry name" value="DNA_brk_join_enz"/>
</dbReference>
<dbReference type="CDD" id="cd00397">
    <property type="entry name" value="DNA_BRE_C"/>
    <property type="match status" value="1"/>
</dbReference>
<dbReference type="Proteomes" id="UP000199207">
    <property type="component" value="Unassembled WGS sequence"/>
</dbReference>
<dbReference type="Gene3D" id="1.10.443.10">
    <property type="entry name" value="Intergrase catalytic core"/>
    <property type="match status" value="1"/>
</dbReference>
<dbReference type="InterPro" id="IPR004107">
    <property type="entry name" value="Integrase_SAM-like_N"/>
</dbReference>
<evidence type="ECO:0000313" key="7">
    <source>
        <dbReference type="Proteomes" id="UP000199207"/>
    </source>
</evidence>
<dbReference type="InterPro" id="IPR013762">
    <property type="entry name" value="Integrase-like_cat_sf"/>
</dbReference>
<accession>A0A1I1U142</accession>
<dbReference type="InterPro" id="IPR010998">
    <property type="entry name" value="Integrase_recombinase_N"/>
</dbReference>
<evidence type="ECO:0000259" key="5">
    <source>
        <dbReference type="PROSITE" id="PS51898"/>
    </source>
</evidence>
<sequence length="388" mass="43572">MPPGGPEGSSLARQLARGMGSFFKPCDCTRPTRCPHPYTVRFRDALGKQREEAGYSTQDGAIERLTELYAERKKTSPTVAETRRELGQRSIEEYAETWLPRQRKMTEYSTAQHVASYFKVHINPALGSRKLISVTPVVVEKFLDDLEASGVGRGHQSNIYRVLKSLLRDAYEKGAMADDPVKGVQDPEYVPKTVVIPTLEYITKALTVADEFLAMEIVMMVGCGLRNGEARAVNLNNMVAFDVYRVTEQIHSNLHMPAKLKHRKPGEFREVPLPCTVRGAMERFAEKHGASPNGYLLRGPGGYFTEPMERRRVRKLFEKLPPQKGVGMYGFRHFFATNALGNGIPITDVAEWMGHKSIEESYRTYRHLMPGSINKAAKILDAALQLVV</sequence>
<dbReference type="InterPro" id="IPR002104">
    <property type="entry name" value="Integrase_catalytic"/>
</dbReference>
<dbReference type="Pfam" id="PF14659">
    <property type="entry name" value="Phage_int_SAM_3"/>
    <property type="match status" value="1"/>
</dbReference>
<dbReference type="PROSITE" id="PS51898">
    <property type="entry name" value="TYR_RECOMBINASE"/>
    <property type="match status" value="1"/>
</dbReference>
<dbReference type="PANTHER" id="PTHR30349">
    <property type="entry name" value="PHAGE INTEGRASE-RELATED"/>
    <property type="match status" value="1"/>
</dbReference>
<protein>
    <submittedName>
        <fullName evidence="6">Site-specific recombinase XerD</fullName>
    </submittedName>
</protein>